<dbReference type="PANTHER" id="PTHR43540:SF9">
    <property type="entry name" value="FAMILY HYDROLASE, PUTATIVE (AFU_ORTHOLOGUE AFUA_2G08700)-RELATED"/>
    <property type="match status" value="1"/>
</dbReference>
<evidence type="ECO:0000313" key="4">
    <source>
        <dbReference type="Proteomes" id="UP000777774"/>
    </source>
</evidence>
<dbReference type="Pfam" id="PF00857">
    <property type="entry name" value="Isochorismatase"/>
    <property type="match status" value="1"/>
</dbReference>
<dbReference type="InterPro" id="IPR000868">
    <property type="entry name" value="Isochorismatase-like_dom"/>
</dbReference>
<dbReference type="InterPro" id="IPR050272">
    <property type="entry name" value="Isochorismatase-like_hydrls"/>
</dbReference>
<gene>
    <name evidence="3" type="ORF">HGA02_17830</name>
</gene>
<dbReference type="Proteomes" id="UP000777774">
    <property type="component" value="Unassembled WGS sequence"/>
</dbReference>
<dbReference type="RefSeq" id="WP_168680581.1">
    <property type="nucleotide sequence ID" value="NZ_JAAXOY010000659.1"/>
</dbReference>
<keyword evidence="1 3" id="KW-0378">Hydrolase</keyword>
<evidence type="ECO:0000259" key="2">
    <source>
        <dbReference type="Pfam" id="PF00857"/>
    </source>
</evidence>
<name>A0ABX1K431_9CELL</name>
<dbReference type="SUPFAM" id="SSF52499">
    <property type="entry name" value="Isochorismatase-like hydrolases"/>
    <property type="match status" value="1"/>
</dbReference>
<feature type="non-terminal residue" evidence="3">
    <location>
        <position position="1"/>
    </location>
</feature>
<keyword evidence="4" id="KW-1185">Reference proteome</keyword>
<proteinExistence type="predicted"/>
<dbReference type="EMBL" id="JAAXOY010000659">
    <property type="protein sequence ID" value="NKY41308.1"/>
    <property type="molecule type" value="Genomic_DNA"/>
</dbReference>
<dbReference type="PANTHER" id="PTHR43540">
    <property type="entry name" value="PEROXYUREIDOACRYLATE/UREIDOACRYLATE AMIDOHYDROLASE-RELATED"/>
    <property type="match status" value="1"/>
</dbReference>
<sequence>AVGGSAPAGATALDDLADVALDAGGIDAFYASDLDLVLRTRGVRRLVLAGVGLETCVHSTMRDANDRGYECLLVVDACVPVAPDLVGAAVSSVEMSGGIFGAVGRTAAVVTSLTTRPVSPVPTSGALS</sequence>
<dbReference type="Gene3D" id="3.40.50.850">
    <property type="entry name" value="Isochorismatase-like"/>
    <property type="match status" value="1"/>
</dbReference>
<dbReference type="GO" id="GO:0016787">
    <property type="term" value="F:hydrolase activity"/>
    <property type="evidence" value="ECO:0007669"/>
    <property type="project" value="UniProtKB-KW"/>
</dbReference>
<organism evidence="3 4">
    <name type="scientific">Cellulomonas septica</name>
    <dbReference type="NCBI Taxonomy" id="285080"/>
    <lineage>
        <taxon>Bacteria</taxon>
        <taxon>Bacillati</taxon>
        <taxon>Actinomycetota</taxon>
        <taxon>Actinomycetes</taxon>
        <taxon>Micrococcales</taxon>
        <taxon>Cellulomonadaceae</taxon>
        <taxon>Cellulomonas</taxon>
    </lineage>
</organism>
<protein>
    <submittedName>
        <fullName evidence="3">Cysteine hydrolase family protein</fullName>
    </submittedName>
</protein>
<reference evidence="3 4" key="1">
    <citation type="submission" date="2020-04" db="EMBL/GenBank/DDBJ databases">
        <title>MicrobeNet Type strains.</title>
        <authorList>
            <person name="Nicholson A.C."/>
        </authorList>
    </citation>
    <scope>NUCLEOTIDE SEQUENCE [LARGE SCALE GENOMIC DNA]</scope>
    <source>
        <strain evidence="3 4">ATCC BAA-787</strain>
    </source>
</reference>
<dbReference type="InterPro" id="IPR036380">
    <property type="entry name" value="Isochorismatase-like_sf"/>
</dbReference>
<evidence type="ECO:0000256" key="1">
    <source>
        <dbReference type="ARBA" id="ARBA00022801"/>
    </source>
</evidence>
<accession>A0ABX1K431</accession>
<feature type="domain" description="Isochorismatase-like" evidence="2">
    <location>
        <begin position="17"/>
        <end position="97"/>
    </location>
</feature>
<evidence type="ECO:0000313" key="3">
    <source>
        <dbReference type="EMBL" id="NKY41308.1"/>
    </source>
</evidence>
<comment type="caution">
    <text evidence="3">The sequence shown here is derived from an EMBL/GenBank/DDBJ whole genome shotgun (WGS) entry which is preliminary data.</text>
</comment>